<dbReference type="GO" id="GO:0042956">
    <property type="term" value="P:maltodextrin transmembrane transport"/>
    <property type="evidence" value="ECO:0007669"/>
    <property type="project" value="TreeGrafter"/>
</dbReference>
<gene>
    <name evidence="6" type="ORF">E2R57_19670</name>
</gene>
<organism evidence="6 7">
    <name type="scientific">Arthrobacter nitrophenolicus</name>
    <dbReference type="NCBI Taxonomy" id="683150"/>
    <lineage>
        <taxon>Bacteria</taxon>
        <taxon>Bacillati</taxon>
        <taxon>Actinomycetota</taxon>
        <taxon>Actinomycetes</taxon>
        <taxon>Micrococcales</taxon>
        <taxon>Micrococcaceae</taxon>
        <taxon>Arthrobacter</taxon>
    </lineage>
</organism>
<dbReference type="PANTHER" id="PTHR30061:SF50">
    <property type="entry name" value="MALTOSE_MALTODEXTRIN-BINDING PERIPLASMIC PROTEIN"/>
    <property type="match status" value="1"/>
</dbReference>
<feature type="signal peptide" evidence="5">
    <location>
        <begin position="1"/>
        <end position="24"/>
    </location>
</feature>
<evidence type="ECO:0000256" key="2">
    <source>
        <dbReference type="ARBA" id="ARBA00022448"/>
    </source>
</evidence>
<dbReference type="GO" id="GO:0055052">
    <property type="term" value="C:ATP-binding cassette (ABC) transporter complex, substrate-binding subunit-containing"/>
    <property type="evidence" value="ECO:0007669"/>
    <property type="project" value="TreeGrafter"/>
</dbReference>
<dbReference type="OrthoDB" id="9766758at2"/>
<comment type="similarity">
    <text evidence="1">Belongs to the bacterial solute-binding protein 1 family.</text>
</comment>
<keyword evidence="4 5" id="KW-0732">Signal</keyword>
<dbReference type="GO" id="GO:0015768">
    <property type="term" value="P:maltose transport"/>
    <property type="evidence" value="ECO:0007669"/>
    <property type="project" value="TreeGrafter"/>
</dbReference>
<evidence type="ECO:0000313" key="7">
    <source>
        <dbReference type="Proteomes" id="UP000294621"/>
    </source>
</evidence>
<dbReference type="Pfam" id="PF13416">
    <property type="entry name" value="SBP_bac_8"/>
    <property type="match status" value="1"/>
</dbReference>
<protein>
    <submittedName>
        <fullName evidence="6">Extracellular solute-binding protein</fullName>
    </submittedName>
</protein>
<dbReference type="GO" id="GO:0015144">
    <property type="term" value="F:carbohydrate transmembrane transporter activity"/>
    <property type="evidence" value="ECO:0007669"/>
    <property type="project" value="InterPro"/>
</dbReference>
<proteinExistence type="inferred from homology"/>
<dbReference type="PROSITE" id="PS51257">
    <property type="entry name" value="PROKAR_LIPOPROTEIN"/>
    <property type="match status" value="1"/>
</dbReference>
<evidence type="ECO:0000256" key="1">
    <source>
        <dbReference type="ARBA" id="ARBA00008520"/>
    </source>
</evidence>
<name>A0A4R5XLS0_9MICC</name>
<dbReference type="GO" id="GO:1901982">
    <property type="term" value="F:maltose binding"/>
    <property type="evidence" value="ECO:0007669"/>
    <property type="project" value="TreeGrafter"/>
</dbReference>
<dbReference type="InterPro" id="IPR006059">
    <property type="entry name" value="SBP"/>
</dbReference>
<dbReference type="SUPFAM" id="SSF53850">
    <property type="entry name" value="Periplasmic binding protein-like II"/>
    <property type="match status" value="1"/>
</dbReference>
<keyword evidence="3" id="KW-0762">Sugar transport</keyword>
<accession>A0A4R5XLS0</accession>
<dbReference type="AlphaFoldDB" id="A0A4R5XLS0"/>
<dbReference type="Gene3D" id="3.40.190.10">
    <property type="entry name" value="Periplasmic binding protein-like II"/>
    <property type="match status" value="2"/>
</dbReference>
<sequence length="426" mass="43607">MSRIQGALAVTATAMLLLTGCGNATEANQPATSSPAAAGSTAAPERADADLVIWTDNLKADSVRAFAEDFAADNGISVAVQVVSGEFQTALVTANAAGNGPDVFTGAHDMIGNLVQNGAIDPLQIAPDQLKGYTETAVKAVTYNESVYALPYGIETLGLFRNTSIVPEAPATLEDAFAKGQEAVTAQKAEVPFSLPQGNSGDAYHMQPLYTSMGGYLFGATAQGDPNPSDLGVGGEGSVAAARKIHELGEAGTGVLKRSISVDNSISLFADGKAPYLVAGPWALNQVEKAGIPFEVTPIPGFEGQAAAQPFAGVQGFYVASNGKNEAFAHEFVENAMNTEEGMTQMFEGAKLPPTMTSVREKIAGQNPAIETFASAAESAQAMPAIPEMAAVFAPLGQAFAAIVGGAEPESTMRAAGETIAAAIGK</sequence>
<dbReference type="EMBL" id="SMZQ01000014">
    <property type="protein sequence ID" value="TDL32299.1"/>
    <property type="molecule type" value="Genomic_DNA"/>
</dbReference>
<dbReference type="Proteomes" id="UP000294621">
    <property type="component" value="Unassembled WGS sequence"/>
</dbReference>
<dbReference type="PANTHER" id="PTHR30061">
    <property type="entry name" value="MALTOSE-BINDING PERIPLASMIC PROTEIN"/>
    <property type="match status" value="1"/>
</dbReference>
<evidence type="ECO:0000256" key="4">
    <source>
        <dbReference type="ARBA" id="ARBA00022729"/>
    </source>
</evidence>
<dbReference type="PRINTS" id="PR00181">
    <property type="entry name" value="MALTOSEBP"/>
</dbReference>
<evidence type="ECO:0000256" key="5">
    <source>
        <dbReference type="SAM" id="SignalP"/>
    </source>
</evidence>
<comment type="caution">
    <text evidence="6">The sequence shown here is derived from an EMBL/GenBank/DDBJ whole genome shotgun (WGS) entry which is preliminary data.</text>
</comment>
<dbReference type="InterPro" id="IPR006060">
    <property type="entry name" value="Maltose/Cyclodextrin-bd"/>
</dbReference>
<dbReference type="RefSeq" id="WP_133351946.1">
    <property type="nucleotide sequence ID" value="NZ_SMZQ01000014.1"/>
</dbReference>
<reference evidence="6 7" key="1">
    <citation type="submission" date="2019-03" db="EMBL/GenBank/DDBJ databases">
        <title>Genome Sequencing and Assembly of Various Microbes Isolated from Partially Reclaimed Soil and Acid Mine Drainage (AMD) Site.</title>
        <authorList>
            <person name="Steinbock B."/>
            <person name="Bechtold R."/>
            <person name="Sevigny J.L."/>
            <person name="Thomas D."/>
            <person name="Cuthill L.R."/>
            <person name="Aveiro Johannsen E.J."/>
            <person name="Thomas K."/>
            <person name="Ghosh A."/>
        </authorList>
    </citation>
    <scope>NUCLEOTIDE SEQUENCE [LARGE SCALE GENOMIC DNA]</scope>
    <source>
        <strain evidence="6 7">S-A1</strain>
    </source>
</reference>
<feature type="chain" id="PRO_5039495388" evidence="5">
    <location>
        <begin position="25"/>
        <end position="426"/>
    </location>
</feature>
<evidence type="ECO:0000256" key="3">
    <source>
        <dbReference type="ARBA" id="ARBA00022597"/>
    </source>
</evidence>
<keyword evidence="2" id="KW-0813">Transport</keyword>
<evidence type="ECO:0000313" key="6">
    <source>
        <dbReference type="EMBL" id="TDL32299.1"/>
    </source>
</evidence>